<dbReference type="AlphaFoldDB" id="A0A176X8F7"/>
<dbReference type="RefSeq" id="WP_063949720.1">
    <property type="nucleotide sequence ID" value="NZ_CP072308.1"/>
</dbReference>
<protein>
    <recommendedName>
        <fullName evidence="3">Flagellin</fullName>
    </recommendedName>
</protein>
<comment type="caution">
    <text evidence="6">The sequence shown here is derived from an EMBL/GenBank/DDBJ whole genome shotgun (WGS) entry which is preliminary data.</text>
</comment>
<dbReference type="GO" id="GO:0005198">
    <property type="term" value="F:structural molecule activity"/>
    <property type="evidence" value="ECO:0007669"/>
    <property type="project" value="UniProtKB-UniRule"/>
</dbReference>
<evidence type="ECO:0000256" key="1">
    <source>
        <dbReference type="ARBA" id="ARBA00005709"/>
    </source>
</evidence>
<comment type="function">
    <text evidence="3">Flagellin is the subunit protein which polymerizes to form the filaments of bacterial flagella.</text>
</comment>
<dbReference type="Gene3D" id="1.20.1330.10">
    <property type="entry name" value="f41 fragment of flagellin, N-terminal domain"/>
    <property type="match status" value="1"/>
</dbReference>
<evidence type="ECO:0000259" key="5">
    <source>
        <dbReference type="Pfam" id="PF00700"/>
    </source>
</evidence>
<dbReference type="Pfam" id="PF00700">
    <property type="entry name" value="Flagellin_C"/>
    <property type="match status" value="1"/>
</dbReference>
<evidence type="ECO:0000256" key="2">
    <source>
        <dbReference type="ARBA" id="ARBA00023143"/>
    </source>
</evidence>
<evidence type="ECO:0000313" key="7">
    <source>
        <dbReference type="Proteomes" id="UP000077098"/>
    </source>
</evidence>
<dbReference type="InterPro" id="IPR001492">
    <property type="entry name" value="Flagellin"/>
</dbReference>
<dbReference type="GO" id="GO:0009288">
    <property type="term" value="C:bacterial-type flagellum"/>
    <property type="evidence" value="ECO:0007669"/>
    <property type="project" value="UniProtKB-SubCell"/>
</dbReference>
<dbReference type="PANTHER" id="PTHR42792:SF1">
    <property type="entry name" value="FLAGELLAR HOOK-ASSOCIATED PROTEIN 3"/>
    <property type="match status" value="1"/>
</dbReference>
<dbReference type="PANTHER" id="PTHR42792">
    <property type="entry name" value="FLAGELLIN"/>
    <property type="match status" value="1"/>
</dbReference>
<keyword evidence="6" id="KW-0966">Cell projection</keyword>
<dbReference type="GO" id="GO:0005576">
    <property type="term" value="C:extracellular region"/>
    <property type="evidence" value="ECO:0007669"/>
    <property type="project" value="UniProtKB-SubCell"/>
</dbReference>
<evidence type="ECO:0000259" key="4">
    <source>
        <dbReference type="Pfam" id="PF00669"/>
    </source>
</evidence>
<keyword evidence="6" id="KW-0282">Flagellum</keyword>
<keyword evidence="3" id="KW-0964">Secreted</keyword>
<name>A0A176X8F7_AGRTU</name>
<comment type="subcellular location">
    <subcellularLocation>
        <location evidence="3">Secreted</location>
    </subcellularLocation>
    <subcellularLocation>
        <location evidence="3">Bacterial flagellum</location>
    </subcellularLocation>
</comment>
<dbReference type="Proteomes" id="UP000077098">
    <property type="component" value="Unassembled WGS sequence"/>
</dbReference>
<sequence>MKTSFISSLAMQNSMRSTILKAQVEMTGLNTELTTGKHADLGLTLGANTARSLDLNRDVDRISSLVSVNSIATQRLKSSQTALDGMAKAAQEIQKVLVPNTSSEAPTLTTVAQTISNAFNNFTSFANTAVNGEYLFSGINTDVKPVDDYFAPGSPLKAAYETELNAYMAAQTPPVGDFASLSKTQVEGFMTHIEGVFKGTTTVTNPPHTSLTAGQNYDFWTTFGSKASDTNMTSRISQNEIVETSTNSNSQGMRYFALTAMTSMTFLDPKVDSGIREMVAMKSVTNIGSAINGLNQQQSQLGLSESRVSKANESLEAQKKIIETHLLDIEGIDTYEAKTRLDLLQQQIEIAYSLTSRLQKMSLVNYL</sequence>
<gene>
    <name evidence="6" type="ORF">A7J57_05505</name>
</gene>
<evidence type="ECO:0000313" key="6">
    <source>
        <dbReference type="EMBL" id="OAE43713.1"/>
    </source>
</evidence>
<dbReference type="NCBIfam" id="NF004669">
    <property type="entry name" value="PRK06008.1"/>
    <property type="match status" value="1"/>
</dbReference>
<feature type="domain" description="Flagellin N-terminal" evidence="4">
    <location>
        <begin position="6"/>
        <end position="141"/>
    </location>
</feature>
<proteinExistence type="inferred from homology"/>
<keyword evidence="6" id="KW-0969">Cilium</keyword>
<dbReference type="SUPFAM" id="SSF64518">
    <property type="entry name" value="Phase 1 flagellin"/>
    <property type="match status" value="1"/>
</dbReference>
<dbReference type="EMBL" id="LXPS01000022">
    <property type="protein sequence ID" value="OAE43713.1"/>
    <property type="molecule type" value="Genomic_DNA"/>
</dbReference>
<dbReference type="Pfam" id="PF00669">
    <property type="entry name" value="Flagellin_N"/>
    <property type="match status" value="1"/>
</dbReference>
<organism evidence="6 7">
    <name type="scientific">Agrobacterium tumefaciens</name>
    <dbReference type="NCBI Taxonomy" id="358"/>
    <lineage>
        <taxon>Bacteria</taxon>
        <taxon>Pseudomonadati</taxon>
        <taxon>Pseudomonadota</taxon>
        <taxon>Alphaproteobacteria</taxon>
        <taxon>Hyphomicrobiales</taxon>
        <taxon>Rhizobiaceae</taxon>
        <taxon>Rhizobium/Agrobacterium group</taxon>
        <taxon>Agrobacterium</taxon>
        <taxon>Agrobacterium tumefaciens complex</taxon>
    </lineage>
</organism>
<keyword evidence="2 3" id="KW-0975">Bacterial flagellum</keyword>
<evidence type="ECO:0000256" key="3">
    <source>
        <dbReference type="RuleBase" id="RU362073"/>
    </source>
</evidence>
<feature type="domain" description="Flagellin C-terminal" evidence="5">
    <location>
        <begin position="285"/>
        <end position="367"/>
    </location>
</feature>
<accession>A0A176X8F7</accession>
<dbReference type="InterPro" id="IPR046358">
    <property type="entry name" value="Flagellin_C"/>
</dbReference>
<dbReference type="InterPro" id="IPR001029">
    <property type="entry name" value="Flagellin_N"/>
</dbReference>
<comment type="similarity">
    <text evidence="1 3">Belongs to the bacterial flagellin family.</text>
</comment>
<reference evidence="6 7" key="1">
    <citation type="submission" date="2016-05" db="EMBL/GenBank/DDBJ databases">
        <authorList>
            <person name="Lavstsen T."/>
            <person name="Jespersen J.S."/>
        </authorList>
    </citation>
    <scope>NUCLEOTIDE SEQUENCE [LARGE SCALE GENOMIC DNA]</scope>
    <source>
        <strain evidence="6 7">KCJ1736</strain>
    </source>
</reference>